<evidence type="ECO:0000259" key="13">
    <source>
        <dbReference type="Pfam" id="PF02768"/>
    </source>
</evidence>
<keyword evidence="9" id="KW-0238">DNA-binding</keyword>
<dbReference type="InterPro" id="IPR022635">
    <property type="entry name" value="DNA_polIII_beta_C"/>
</dbReference>
<evidence type="ECO:0000256" key="5">
    <source>
        <dbReference type="ARBA" id="ARBA00022679"/>
    </source>
</evidence>
<keyword evidence="5 10" id="KW-0808">Transferase</keyword>
<accession>A0A5R8QIV1</accession>
<dbReference type="RefSeq" id="WP_138189786.1">
    <property type="nucleotide sequence ID" value="NZ_VBWP01000001.1"/>
</dbReference>
<evidence type="ECO:0000256" key="9">
    <source>
        <dbReference type="ARBA" id="ARBA00023125"/>
    </source>
</evidence>
<evidence type="ECO:0000313" key="15">
    <source>
        <dbReference type="Proteomes" id="UP000306912"/>
    </source>
</evidence>
<sequence length="376" mass="42250">MKFSINRSMLLQLLNHVTKSISSRVITPILSGIKFEVTADSITLTGSNTEMSIITKLNENNKDKIQVEQSGTCVLPSKYITEIIKKIDGDTVSFELIDTNLMQVYTTSSEFTLNTLSVEEYPNIFLITEEKSFQLQKQIVQNLIKQTVFATSQSESRPILTGVNFVIQGKDLIMTATDSYRLAQKKVLLDVEPVMSKNLIIPAKTLQELSKILDEIEDNVLTIYTSQSKILFITESICLQSNLIEGNYPDTSKLIPTEFNTVIEADLNELLHAIDRASLLSRDIHNNIVNADIKTDGMEIKSISQEIGQVREKIQSAQISGDELKISFNARYALDALKAMEVNKITISLNGELKPFIIHSKDDENLIQLILPIRTY</sequence>
<keyword evidence="7 10" id="KW-0235">DNA replication</keyword>
<keyword evidence="8 10" id="KW-0239">DNA-directed DNA polymerase</keyword>
<evidence type="ECO:0000256" key="7">
    <source>
        <dbReference type="ARBA" id="ARBA00022705"/>
    </source>
</evidence>
<evidence type="ECO:0000256" key="4">
    <source>
        <dbReference type="ARBA" id="ARBA00022490"/>
    </source>
</evidence>
<dbReference type="CDD" id="cd00140">
    <property type="entry name" value="beta_clamp"/>
    <property type="match status" value="1"/>
</dbReference>
<dbReference type="GO" id="GO:0008408">
    <property type="term" value="F:3'-5' exonuclease activity"/>
    <property type="evidence" value="ECO:0007669"/>
    <property type="project" value="InterPro"/>
</dbReference>
<comment type="subcellular location">
    <subcellularLocation>
        <location evidence="1 10">Cytoplasm</location>
    </subcellularLocation>
</comment>
<dbReference type="Proteomes" id="UP000306912">
    <property type="component" value="Unassembled WGS sequence"/>
</dbReference>
<dbReference type="InParanoid" id="A0A5R8QIV1"/>
<dbReference type="SMART" id="SM00480">
    <property type="entry name" value="POL3Bc"/>
    <property type="match status" value="1"/>
</dbReference>
<dbReference type="OrthoDB" id="8421503at2"/>
<dbReference type="Pfam" id="PF00712">
    <property type="entry name" value="DNA_pol3_beta"/>
    <property type="match status" value="1"/>
</dbReference>
<dbReference type="GO" id="GO:0003887">
    <property type="term" value="F:DNA-directed DNA polymerase activity"/>
    <property type="evidence" value="ECO:0007669"/>
    <property type="project" value="UniProtKB-UniRule"/>
</dbReference>
<dbReference type="Pfam" id="PF02767">
    <property type="entry name" value="DNA_pol3_beta_2"/>
    <property type="match status" value="1"/>
</dbReference>
<comment type="subunit">
    <text evidence="10">Forms a ring-shaped head-to-tail homodimer around DNA.</text>
</comment>
<keyword evidence="6 10" id="KW-0548">Nucleotidyltransferase</keyword>
<keyword evidence="15" id="KW-1185">Reference proteome</keyword>
<dbReference type="AlphaFoldDB" id="A0A5R8QIV1"/>
<dbReference type="NCBIfam" id="TIGR00663">
    <property type="entry name" value="dnan"/>
    <property type="match status" value="1"/>
</dbReference>
<dbReference type="InterPro" id="IPR001001">
    <property type="entry name" value="DNA_polIII_beta"/>
</dbReference>
<proteinExistence type="inferred from homology"/>
<evidence type="ECO:0000259" key="11">
    <source>
        <dbReference type="Pfam" id="PF00712"/>
    </source>
</evidence>
<dbReference type="EMBL" id="VBWP01000001">
    <property type="protein sequence ID" value="TLG77177.1"/>
    <property type="molecule type" value="Genomic_DNA"/>
</dbReference>
<evidence type="ECO:0000259" key="12">
    <source>
        <dbReference type="Pfam" id="PF02767"/>
    </source>
</evidence>
<dbReference type="GO" id="GO:0006271">
    <property type="term" value="P:DNA strand elongation involved in DNA replication"/>
    <property type="evidence" value="ECO:0007669"/>
    <property type="project" value="TreeGrafter"/>
</dbReference>
<dbReference type="InterPro" id="IPR022634">
    <property type="entry name" value="DNA_polIII_beta_N"/>
</dbReference>
<dbReference type="PANTHER" id="PTHR30478">
    <property type="entry name" value="DNA POLYMERASE III SUBUNIT BETA"/>
    <property type="match status" value="1"/>
</dbReference>
<dbReference type="GO" id="GO:0003677">
    <property type="term" value="F:DNA binding"/>
    <property type="evidence" value="ECO:0007669"/>
    <property type="project" value="UniProtKB-UniRule"/>
</dbReference>
<dbReference type="PIRSF" id="PIRSF000804">
    <property type="entry name" value="DNA_pol_III_b"/>
    <property type="match status" value="1"/>
</dbReference>
<evidence type="ECO:0000256" key="2">
    <source>
        <dbReference type="ARBA" id="ARBA00010752"/>
    </source>
</evidence>
<comment type="function">
    <text evidence="10">Confers DNA tethering and processivity to DNA polymerases and other proteins. Acts as a clamp, forming a ring around DNA (a reaction catalyzed by the clamp-loading complex) which diffuses in an ATP-independent manner freely and bidirectionally along dsDNA. Initially characterized for its ability to contact the catalytic subunit of DNA polymerase III (Pol III), a complex, multichain enzyme responsible for most of the replicative synthesis in bacteria; Pol III exhibits 3'-5' exonuclease proofreading activity. The beta chain is required for initiation of replication as well as for processivity of DNA replication.</text>
</comment>
<feature type="domain" description="DNA polymerase III beta sliding clamp N-terminal" evidence="11">
    <location>
        <begin position="1"/>
        <end position="124"/>
    </location>
</feature>
<protein>
    <recommendedName>
        <fullName evidence="3 10">Beta sliding clamp</fullName>
    </recommendedName>
</protein>
<feature type="domain" description="DNA polymerase III beta sliding clamp central" evidence="12">
    <location>
        <begin position="134"/>
        <end position="250"/>
    </location>
</feature>
<evidence type="ECO:0000256" key="3">
    <source>
        <dbReference type="ARBA" id="ARBA00021035"/>
    </source>
</evidence>
<dbReference type="InterPro" id="IPR046938">
    <property type="entry name" value="DNA_clamp_sf"/>
</dbReference>
<feature type="domain" description="DNA polymerase III beta sliding clamp C-terminal" evidence="13">
    <location>
        <begin position="253"/>
        <end position="374"/>
    </location>
</feature>
<dbReference type="GO" id="GO:0005737">
    <property type="term" value="C:cytoplasm"/>
    <property type="evidence" value="ECO:0007669"/>
    <property type="project" value="UniProtKB-SubCell"/>
</dbReference>
<organism evidence="14 15">
    <name type="scientific">Culicoidibacter larvae</name>
    <dbReference type="NCBI Taxonomy" id="2579976"/>
    <lineage>
        <taxon>Bacteria</taxon>
        <taxon>Bacillati</taxon>
        <taxon>Bacillota</taxon>
        <taxon>Culicoidibacteria</taxon>
        <taxon>Culicoidibacterales</taxon>
        <taxon>Culicoidibacteraceae</taxon>
        <taxon>Culicoidibacter</taxon>
    </lineage>
</organism>
<dbReference type="Pfam" id="PF02768">
    <property type="entry name" value="DNA_pol3_beta_3"/>
    <property type="match status" value="1"/>
</dbReference>
<evidence type="ECO:0000256" key="6">
    <source>
        <dbReference type="ARBA" id="ARBA00022695"/>
    </source>
</evidence>
<evidence type="ECO:0000256" key="1">
    <source>
        <dbReference type="ARBA" id="ARBA00004496"/>
    </source>
</evidence>
<dbReference type="GO" id="GO:0009360">
    <property type="term" value="C:DNA polymerase III complex"/>
    <property type="evidence" value="ECO:0007669"/>
    <property type="project" value="InterPro"/>
</dbReference>
<dbReference type="FunCoup" id="A0A5R8QIV1">
    <property type="interactions" value="347"/>
</dbReference>
<evidence type="ECO:0000313" key="14">
    <source>
        <dbReference type="EMBL" id="TLG77177.1"/>
    </source>
</evidence>
<dbReference type="Gene3D" id="3.10.150.10">
    <property type="entry name" value="DNA Polymerase III, subunit A, domain 2"/>
    <property type="match status" value="1"/>
</dbReference>
<evidence type="ECO:0000256" key="8">
    <source>
        <dbReference type="ARBA" id="ARBA00022932"/>
    </source>
</evidence>
<dbReference type="InterPro" id="IPR022637">
    <property type="entry name" value="DNA_polIII_beta_cen"/>
</dbReference>
<name>A0A5R8QIV1_9FIRM</name>
<reference evidence="14 15" key="1">
    <citation type="submission" date="2019-05" db="EMBL/GenBank/DDBJ databases">
        <title>Culicoidintestinum kansasii gen. nov., sp. nov. from the gastrointestinal tract of the biting midge, Culicoides sonorensis.</title>
        <authorList>
            <person name="Neupane S."/>
            <person name="Ghosh A."/>
            <person name="Gunther S."/>
            <person name="Martin K."/>
            <person name="Zurek L."/>
        </authorList>
    </citation>
    <scope>NUCLEOTIDE SEQUENCE [LARGE SCALE GENOMIC DNA]</scope>
    <source>
        <strain evidence="14 15">CS-1</strain>
    </source>
</reference>
<evidence type="ECO:0000256" key="10">
    <source>
        <dbReference type="PIRNR" id="PIRNR000804"/>
    </source>
</evidence>
<dbReference type="SUPFAM" id="SSF55979">
    <property type="entry name" value="DNA clamp"/>
    <property type="match status" value="3"/>
</dbReference>
<comment type="caution">
    <text evidence="14">The sequence shown here is derived from an EMBL/GenBank/DDBJ whole genome shotgun (WGS) entry which is preliminary data.</text>
</comment>
<comment type="similarity">
    <text evidence="2 10">Belongs to the beta sliding clamp family.</text>
</comment>
<keyword evidence="4 10" id="KW-0963">Cytoplasm</keyword>
<dbReference type="PANTHER" id="PTHR30478:SF0">
    <property type="entry name" value="BETA SLIDING CLAMP"/>
    <property type="match status" value="1"/>
</dbReference>
<dbReference type="Gene3D" id="3.70.10.10">
    <property type="match status" value="1"/>
</dbReference>
<gene>
    <name evidence="14" type="primary">dnaN</name>
    <name evidence="14" type="ORF">FEZ08_00740</name>
</gene>